<evidence type="ECO:0000313" key="1">
    <source>
        <dbReference type="EMBL" id="NXM46583.1"/>
    </source>
</evidence>
<name>A0A7L1BA33_GYMTI</name>
<keyword evidence="2" id="KW-1185">Reference proteome</keyword>
<evidence type="ECO:0000313" key="2">
    <source>
        <dbReference type="Proteomes" id="UP000579941"/>
    </source>
</evidence>
<sequence>KEKQEKENPLTSGKNVFIDLAERISKQLNLTKCWVCGGTLESETWPWRGVSIGPLDLIKRNYLTSQTRKETEEWQLSSAVVGDECI</sequence>
<dbReference type="Proteomes" id="UP000579941">
    <property type="component" value="Unassembled WGS sequence"/>
</dbReference>
<dbReference type="AlphaFoldDB" id="A0A7L1BA33"/>
<organism evidence="1 2">
    <name type="scientific">Gymnorhina tibicen</name>
    <name type="common">Australian magpie</name>
    <name type="synonym">Cracticus tibicen</name>
    <dbReference type="NCBI Taxonomy" id="9132"/>
    <lineage>
        <taxon>Eukaryota</taxon>
        <taxon>Metazoa</taxon>
        <taxon>Chordata</taxon>
        <taxon>Craniata</taxon>
        <taxon>Vertebrata</taxon>
        <taxon>Euteleostomi</taxon>
        <taxon>Archelosauria</taxon>
        <taxon>Archosauria</taxon>
        <taxon>Dinosauria</taxon>
        <taxon>Saurischia</taxon>
        <taxon>Theropoda</taxon>
        <taxon>Coelurosauria</taxon>
        <taxon>Aves</taxon>
        <taxon>Neognathae</taxon>
        <taxon>Neoaves</taxon>
        <taxon>Telluraves</taxon>
        <taxon>Australaves</taxon>
        <taxon>Passeriformes</taxon>
        <taxon>Artamidae</taxon>
        <taxon>Gymnorhina</taxon>
    </lineage>
</organism>
<dbReference type="EMBL" id="VXAZ01006775">
    <property type="protein sequence ID" value="NXM46583.1"/>
    <property type="molecule type" value="Genomic_DNA"/>
</dbReference>
<gene>
    <name evidence="1" type="primary">Erv31_5</name>
    <name evidence="1" type="ORF">GYMTIB_R16252</name>
</gene>
<feature type="non-terminal residue" evidence="1">
    <location>
        <position position="1"/>
    </location>
</feature>
<reference evidence="1 2" key="1">
    <citation type="submission" date="2019-09" db="EMBL/GenBank/DDBJ databases">
        <title>Bird 10,000 Genomes (B10K) Project - Family phase.</title>
        <authorList>
            <person name="Zhang G."/>
        </authorList>
    </citation>
    <scope>NUCLEOTIDE SEQUENCE [LARGE SCALE GENOMIC DNA]</scope>
    <source>
        <strain evidence="1">B10K-DU-002-05</strain>
        <tissue evidence="1">Muscle</tissue>
    </source>
</reference>
<proteinExistence type="predicted"/>
<protein>
    <submittedName>
        <fullName evidence="1">ENR1 protein</fullName>
    </submittedName>
</protein>
<accession>A0A7L1BA33</accession>
<feature type="non-terminal residue" evidence="1">
    <location>
        <position position="86"/>
    </location>
</feature>
<comment type="caution">
    <text evidence="1">The sequence shown here is derived from an EMBL/GenBank/DDBJ whole genome shotgun (WGS) entry which is preliminary data.</text>
</comment>